<protein>
    <submittedName>
        <fullName evidence="1">Uncharacterized protein</fullName>
    </submittedName>
</protein>
<sequence>PLLSAMTVKVSDQISSSDVSMTCPNVTTTMNTVSCTFISVRGTGLTAQVNYNESMPLYSMVNVPNAQYYTYGSSSVTSYPTIDSSVNLLTVNDIVILPQSTMTVAGRIASIQFYSSGAGTINIYLLRLVCTSPSIYCYDTNTCGNCLSPYSLQCSSNIYSTMTQSCANVTLTQRYQQSTYSGANFQIIAQWTVTTGGAGYQQIIANSTVNMMNRTVLVGDILALNGLFIGKEISTDSTTDYRCINPTIASNAFTCSVGSLSSNST</sequence>
<dbReference type="AlphaFoldDB" id="A0A8S3H071"/>
<organism evidence="1 2">
    <name type="scientific">Rotaria magnacalcarata</name>
    <dbReference type="NCBI Taxonomy" id="392030"/>
    <lineage>
        <taxon>Eukaryota</taxon>
        <taxon>Metazoa</taxon>
        <taxon>Spiralia</taxon>
        <taxon>Gnathifera</taxon>
        <taxon>Rotifera</taxon>
        <taxon>Eurotatoria</taxon>
        <taxon>Bdelloidea</taxon>
        <taxon>Philodinida</taxon>
        <taxon>Philodinidae</taxon>
        <taxon>Rotaria</taxon>
    </lineage>
</organism>
<feature type="non-terminal residue" evidence="1">
    <location>
        <position position="265"/>
    </location>
</feature>
<feature type="non-terminal residue" evidence="1">
    <location>
        <position position="1"/>
    </location>
</feature>
<comment type="caution">
    <text evidence="1">The sequence shown here is derived from an EMBL/GenBank/DDBJ whole genome shotgun (WGS) entry which is preliminary data.</text>
</comment>
<reference evidence="1" key="1">
    <citation type="submission" date="2021-02" db="EMBL/GenBank/DDBJ databases">
        <authorList>
            <person name="Nowell W R."/>
        </authorList>
    </citation>
    <scope>NUCLEOTIDE SEQUENCE</scope>
</reference>
<gene>
    <name evidence="1" type="ORF">SMN809_LOCUS66875</name>
</gene>
<name>A0A8S3H071_9BILA</name>
<evidence type="ECO:0000313" key="1">
    <source>
        <dbReference type="EMBL" id="CAF5174083.1"/>
    </source>
</evidence>
<accession>A0A8S3H071</accession>
<dbReference type="EMBL" id="CAJOBI010314218">
    <property type="protein sequence ID" value="CAF5174083.1"/>
    <property type="molecule type" value="Genomic_DNA"/>
</dbReference>
<proteinExistence type="predicted"/>
<evidence type="ECO:0000313" key="2">
    <source>
        <dbReference type="Proteomes" id="UP000676336"/>
    </source>
</evidence>
<dbReference type="Proteomes" id="UP000676336">
    <property type="component" value="Unassembled WGS sequence"/>
</dbReference>